<proteinExistence type="predicted"/>
<dbReference type="EMBL" id="CH477452">
    <property type="protein sequence ID" value="EAT40666.1"/>
    <property type="molecule type" value="Genomic_DNA"/>
</dbReference>
<evidence type="ECO:0000313" key="1">
    <source>
        <dbReference type="EMBL" id="EAT40666.1"/>
    </source>
</evidence>
<dbReference type="AlphaFoldDB" id="Q171K8"/>
<reference evidence="1" key="3">
    <citation type="submission" date="2012-09" db="EMBL/GenBank/DDBJ databases">
        <authorList>
            <consortium name="VectorBase"/>
        </authorList>
    </citation>
    <scope>NUCLEOTIDE SEQUENCE</scope>
    <source>
        <strain evidence="1">Liverpool</strain>
    </source>
</reference>
<dbReference type="HOGENOM" id="CLU_2270325_0_0_1"/>
<reference evidence="1" key="1">
    <citation type="submission" date="2005-10" db="EMBL/GenBank/DDBJ databases">
        <authorList>
            <person name="Loftus B.J."/>
            <person name="Nene V.M."/>
            <person name="Hannick L.I."/>
            <person name="Bidwell S."/>
            <person name="Haas B."/>
            <person name="Amedeo P."/>
            <person name="Orvis J."/>
            <person name="Wortman J.R."/>
            <person name="White O.R."/>
            <person name="Salzberg S."/>
            <person name="Shumway M."/>
            <person name="Koo H."/>
            <person name="Zhao Y."/>
            <person name="Holmes M."/>
            <person name="Miller J."/>
            <person name="Schatz M."/>
            <person name="Pop M."/>
            <person name="Pai G."/>
            <person name="Utterback T."/>
            <person name="Rogers Y.-H."/>
            <person name="Kravitz S."/>
            <person name="Fraser C.M."/>
        </authorList>
    </citation>
    <scope>NUCLEOTIDE SEQUENCE</scope>
    <source>
        <strain evidence="1">Liverpool</strain>
    </source>
</reference>
<feature type="non-terminal residue" evidence="1">
    <location>
        <position position="1"/>
    </location>
</feature>
<name>Q171K8_AEDAE</name>
<evidence type="ECO:0000313" key="2">
    <source>
        <dbReference type="Proteomes" id="UP000682892"/>
    </source>
</evidence>
<gene>
    <name evidence="1" type="ORF">AaeL_AAEL007614</name>
</gene>
<protein>
    <submittedName>
        <fullName evidence="1">AAEL007614-PA</fullName>
    </submittedName>
</protein>
<dbReference type="PaxDb" id="7159-AAEL007614-PA"/>
<dbReference type="Proteomes" id="UP000682892">
    <property type="component" value="Unassembled WGS sequence"/>
</dbReference>
<sequence length="103" mass="11483">TPSVHRPGCRCLRLVDNDDHPHPVVLHRLDVRLAELLFGPARFKFFDSTITVRRDASIDLTICVMIISPGMKSRTCQQVLKFIGSFSSFGISSSTMNSSSKCE</sequence>
<reference evidence="1" key="2">
    <citation type="journal article" date="2007" name="Science">
        <title>Genome sequence of Aedes aegypti, a major arbovirus vector.</title>
        <authorList>
            <person name="Nene V."/>
            <person name="Wortman J.R."/>
            <person name="Lawson D."/>
            <person name="Haas B."/>
            <person name="Kodira C."/>
            <person name="Tu Z.J."/>
            <person name="Loftus B."/>
            <person name="Xi Z."/>
            <person name="Megy K."/>
            <person name="Grabherr M."/>
            <person name="Ren Q."/>
            <person name="Zdobnov E.M."/>
            <person name="Lobo N.F."/>
            <person name="Campbell K.S."/>
            <person name="Brown S.E."/>
            <person name="Bonaldo M.F."/>
            <person name="Zhu J."/>
            <person name="Sinkins S.P."/>
            <person name="Hogenkamp D.G."/>
            <person name="Amedeo P."/>
            <person name="Arensburger P."/>
            <person name="Atkinson P.W."/>
            <person name="Bidwell S."/>
            <person name="Biedler J."/>
            <person name="Birney E."/>
            <person name="Bruggner R.V."/>
            <person name="Costas J."/>
            <person name="Coy M.R."/>
            <person name="Crabtree J."/>
            <person name="Crawford M."/>
            <person name="Debruyn B."/>
            <person name="Decaprio D."/>
            <person name="Eiglmeier K."/>
            <person name="Eisenstadt E."/>
            <person name="El-Dorry H."/>
            <person name="Gelbart W.M."/>
            <person name="Gomes S.L."/>
            <person name="Hammond M."/>
            <person name="Hannick L.I."/>
            <person name="Hogan J.R."/>
            <person name="Holmes M.H."/>
            <person name="Jaffe D."/>
            <person name="Johnston J.S."/>
            <person name="Kennedy R.C."/>
            <person name="Koo H."/>
            <person name="Kravitz S."/>
            <person name="Kriventseva E.V."/>
            <person name="Kulp D."/>
            <person name="Labutti K."/>
            <person name="Lee E."/>
            <person name="Li S."/>
            <person name="Lovin D.D."/>
            <person name="Mao C."/>
            <person name="Mauceli E."/>
            <person name="Menck C.F."/>
            <person name="Miller J.R."/>
            <person name="Montgomery P."/>
            <person name="Mori A."/>
            <person name="Nascimento A.L."/>
            <person name="Naveira H.F."/>
            <person name="Nusbaum C."/>
            <person name="O'leary S."/>
            <person name="Orvis J."/>
            <person name="Pertea M."/>
            <person name="Quesneville H."/>
            <person name="Reidenbach K.R."/>
            <person name="Rogers Y.H."/>
            <person name="Roth C.W."/>
            <person name="Schneider J.R."/>
            <person name="Schatz M."/>
            <person name="Shumway M."/>
            <person name="Stanke M."/>
            <person name="Stinson E.O."/>
            <person name="Tubio J.M."/>
            <person name="Vanzee J.P."/>
            <person name="Verjovski-Almeida S."/>
            <person name="Werner D."/>
            <person name="White O."/>
            <person name="Wyder S."/>
            <person name="Zeng Q."/>
            <person name="Zhao Q."/>
            <person name="Zhao Y."/>
            <person name="Hill C.A."/>
            <person name="Raikhel A.S."/>
            <person name="Soares M.B."/>
            <person name="Knudson D.L."/>
            <person name="Lee N.H."/>
            <person name="Galagan J."/>
            <person name="Salzberg S.L."/>
            <person name="Paulsen I.T."/>
            <person name="Dimopoulos G."/>
            <person name="Collins F.H."/>
            <person name="Birren B."/>
            <person name="Fraser-Liggett C.M."/>
            <person name="Severson D.W."/>
        </authorList>
    </citation>
    <scope>NUCLEOTIDE SEQUENCE [LARGE SCALE GENOMIC DNA]</scope>
    <source>
        <strain evidence="1">Liverpool</strain>
    </source>
</reference>
<accession>Q171K8</accession>
<organism evidence="1 2">
    <name type="scientific">Aedes aegypti</name>
    <name type="common">Yellowfever mosquito</name>
    <name type="synonym">Culex aegypti</name>
    <dbReference type="NCBI Taxonomy" id="7159"/>
    <lineage>
        <taxon>Eukaryota</taxon>
        <taxon>Metazoa</taxon>
        <taxon>Ecdysozoa</taxon>
        <taxon>Arthropoda</taxon>
        <taxon>Hexapoda</taxon>
        <taxon>Insecta</taxon>
        <taxon>Pterygota</taxon>
        <taxon>Neoptera</taxon>
        <taxon>Endopterygota</taxon>
        <taxon>Diptera</taxon>
        <taxon>Nematocera</taxon>
        <taxon>Culicoidea</taxon>
        <taxon>Culicidae</taxon>
        <taxon>Culicinae</taxon>
        <taxon>Aedini</taxon>
        <taxon>Aedes</taxon>
        <taxon>Stegomyia</taxon>
    </lineage>
</organism>